<comment type="caution">
    <text evidence="1">The sequence shown here is derived from an EMBL/GenBank/DDBJ whole genome shotgun (WGS) entry which is preliminary data.</text>
</comment>
<dbReference type="CDD" id="cd09117">
    <property type="entry name" value="PLDc_Bfil_DEXD_like"/>
    <property type="match status" value="1"/>
</dbReference>
<accession>A0A926ES59</accession>
<evidence type="ECO:0000313" key="1">
    <source>
        <dbReference type="EMBL" id="MBC8586686.1"/>
    </source>
</evidence>
<keyword evidence="2" id="KW-1185">Reference proteome</keyword>
<sequence length="410" mass="45969">MSILNQPFDGQLGDIIISKLEEDCYTKFTIFSAFAKNSGVLRLKPAMEHFSQQGGYIEAFIGIDLYGTSYEALLNLFNLCDALYIIHSENPATTFHSKIYTLSDDTKTWFSIGSNNFTSGGLWTNFESANCFEVNNADSTAQEYNNSLNRLIAHYSSNAYECSKKITSENDLIELLEADYIRSEVRIQMLSINRRRNIRNGITQTPLFGTQAGVQAPRIQRVPTGAIIHPPRNAQPVQATEEIVETNASERIWFETRAMTGGSRNILDLSKLGSISGGSAAGSRYETDNSEFMLGGIAFFDIDPEDGTISKDITINYNGIDYTPCTIKFAPDNGSWRIQLRGQNSDGTIKLHKVHGDDWMRFKIMIFEKIRTDYYSLSVLEEDQIENLKSQSYVVARNGSGRNSKLFGLL</sequence>
<proteinExistence type="predicted"/>
<protein>
    <submittedName>
        <fullName evidence="1">Phospholipase D family protein</fullName>
    </submittedName>
</protein>
<dbReference type="RefSeq" id="WP_262428147.1">
    <property type="nucleotide sequence ID" value="NZ_JACRTG010000001.1"/>
</dbReference>
<organism evidence="1 2">
    <name type="scientific">Paratissierella segnis</name>
    <dbReference type="NCBI Taxonomy" id="2763679"/>
    <lineage>
        <taxon>Bacteria</taxon>
        <taxon>Bacillati</taxon>
        <taxon>Bacillota</taxon>
        <taxon>Tissierellia</taxon>
        <taxon>Tissierellales</taxon>
        <taxon>Tissierellaceae</taxon>
        <taxon>Paratissierella</taxon>
    </lineage>
</organism>
<reference evidence="1" key="1">
    <citation type="submission" date="2020-08" db="EMBL/GenBank/DDBJ databases">
        <title>Genome public.</title>
        <authorList>
            <person name="Liu C."/>
            <person name="Sun Q."/>
        </authorList>
    </citation>
    <scope>NUCLEOTIDE SEQUENCE</scope>
    <source>
        <strain evidence="1">BX21</strain>
    </source>
</reference>
<name>A0A926ES59_9FIRM</name>
<gene>
    <name evidence="1" type="ORF">H8707_00305</name>
</gene>
<dbReference type="AlphaFoldDB" id="A0A926ES59"/>
<dbReference type="Proteomes" id="UP000601171">
    <property type="component" value="Unassembled WGS sequence"/>
</dbReference>
<dbReference type="EMBL" id="JACRTG010000001">
    <property type="protein sequence ID" value="MBC8586686.1"/>
    <property type="molecule type" value="Genomic_DNA"/>
</dbReference>
<dbReference type="Gene3D" id="3.30.870.10">
    <property type="entry name" value="Endonuclease Chain A"/>
    <property type="match status" value="1"/>
</dbReference>
<evidence type="ECO:0000313" key="2">
    <source>
        <dbReference type="Proteomes" id="UP000601171"/>
    </source>
</evidence>